<comment type="caution">
    <text evidence="2">The sequence shown here is derived from an EMBL/GenBank/DDBJ whole genome shotgun (WGS) entry which is preliminary data.</text>
</comment>
<dbReference type="AlphaFoldDB" id="A0A929B8A3"/>
<dbReference type="InterPro" id="IPR043129">
    <property type="entry name" value="ATPase_NBD"/>
</dbReference>
<dbReference type="EMBL" id="JADEYC010000018">
    <property type="protein sequence ID" value="MBE9375049.1"/>
    <property type="molecule type" value="Genomic_DNA"/>
</dbReference>
<sequence>MLVIALDTSTPAVTAGLVALRDGGPRALAERAVLNPRAHGELLVPLLREAAAEAGHRLADADAIVVGAGPGPFTGLRVGMATAAALGQALDVPVHPVCGLDAVALRVPAGESLLVAADARRKEVYWAAYDAERNRVDGPHVDRAADVPTEGVHQVAGEMAGELGLEPVEPRFPDAAGLVAAARTSLDAAPHPLVPVYLRRPDAAEPAARKSVLVRGER</sequence>
<evidence type="ECO:0000313" key="2">
    <source>
        <dbReference type="EMBL" id="MBE9375049.1"/>
    </source>
</evidence>
<gene>
    <name evidence="2" type="primary">tsaB</name>
    <name evidence="2" type="ORF">IQ251_11415</name>
</gene>
<reference evidence="2" key="1">
    <citation type="submission" date="2020-10" db="EMBL/GenBank/DDBJ databases">
        <title>Diversity and distribution of actinomycetes associated with coral in the coast of Hainan.</title>
        <authorList>
            <person name="Li F."/>
        </authorList>
    </citation>
    <scope>NUCLEOTIDE SEQUENCE</scope>
    <source>
        <strain evidence="2">HNM0983</strain>
    </source>
</reference>
<dbReference type="PANTHER" id="PTHR11735">
    <property type="entry name" value="TRNA N6-ADENOSINE THREONYLCARBAMOYLTRANSFERASE"/>
    <property type="match status" value="1"/>
</dbReference>
<dbReference type="GO" id="GO:0002949">
    <property type="term" value="P:tRNA threonylcarbamoyladenosine modification"/>
    <property type="evidence" value="ECO:0007669"/>
    <property type="project" value="InterPro"/>
</dbReference>
<name>A0A929B8A3_9PSEU</name>
<dbReference type="NCBIfam" id="TIGR03725">
    <property type="entry name" value="T6A_YeaZ"/>
    <property type="match status" value="1"/>
</dbReference>
<evidence type="ECO:0000259" key="1">
    <source>
        <dbReference type="Pfam" id="PF00814"/>
    </source>
</evidence>
<dbReference type="Gene3D" id="3.30.420.40">
    <property type="match status" value="1"/>
</dbReference>
<dbReference type="Proteomes" id="UP000598360">
    <property type="component" value="Unassembled WGS sequence"/>
</dbReference>
<dbReference type="RefSeq" id="WP_193928491.1">
    <property type="nucleotide sequence ID" value="NZ_JADEYC010000018.1"/>
</dbReference>
<dbReference type="GO" id="GO:0005829">
    <property type="term" value="C:cytosol"/>
    <property type="evidence" value="ECO:0007669"/>
    <property type="project" value="TreeGrafter"/>
</dbReference>
<feature type="domain" description="Gcp-like" evidence="1">
    <location>
        <begin position="37"/>
        <end position="144"/>
    </location>
</feature>
<accession>A0A929B8A3</accession>
<evidence type="ECO:0000313" key="3">
    <source>
        <dbReference type="Proteomes" id="UP000598360"/>
    </source>
</evidence>
<proteinExistence type="predicted"/>
<protein>
    <submittedName>
        <fullName evidence="2">tRNA (Adenosine(37)-N6)-threonylcarbamoyltransferase complex dimerization subunit type 1 TsaB</fullName>
    </submittedName>
</protein>
<organism evidence="2 3">
    <name type="scientific">Saccharopolyspora montiporae</name>
    <dbReference type="NCBI Taxonomy" id="2781240"/>
    <lineage>
        <taxon>Bacteria</taxon>
        <taxon>Bacillati</taxon>
        <taxon>Actinomycetota</taxon>
        <taxon>Actinomycetes</taxon>
        <taxon>Pseudonocardiales</taxon>
        <taxon>Pseudonocardiaceae</taxon>
        <taxon>Saccharopolyspora</taxon>
    </lineage>
</organism>
<dbReference type="InterPro" id="IPR000905">
    <property type="entry name" value="Gcp-like_dom"/>
</dbReference>
<dbReference type="SUPFAM" id="SSF53067">
    <property type="entry name" value="Actin-like ATPase domain"/>
    <property type="match status" value="2"/>
</dbReference>
<dbReference type="PANTHER" id="PTHR11735:SF11">
    <property type="entry name" value="TRNA THREONYLCARBAMOYLADENOSINE BIOSYNTHESIS PROTEIN TSAB"/>
    <property type="match status" value="1"/>
</dbReference>
<dbReference type="InterPro" id="IPR022496">
    <property type="entry name" value="T6A_TsaB"/>
</dbReference>
<dbReference type="Pfam" id="PF00814">
    <property type="entry name" value="TsaD"/>
    <property type="match status" value="1"/>
</dbReference>
<keyword evidence="3" id="KW-1185">Reference proteome</keyword>